<evidence type="ECO:0000313" key="2">
    <source>
        <dbReference type="EMBL" id="MBG9377146.1"/>
    </source>
</evidence>
<dbReference type="InterPro" id="IPR001173">
    <property type="entry name" value="Glyco_trans_2-like"/>
</dbReference>
<dbReference type="InterPro" id="IPR029044">
    <property type="entry name" value="Nucleotide-diphossugar_trans"/>
</dbReference>
<reference evidence="2" key="1">
    <citation type="submission" date="2020-11" db="EMBL/GenBank/DDBJ databases">
        <title>Bacterial whole genome sequence for Panacibacter sp. DH6.</title>
        <authorList>
            <person name="Le V."/>
            <person name="Ko S."/>
            <person name="Ahn C.-Y."/>
            <person name="Oh H.-M."/>
        </authorList>
    </citation>
    <scope>NUCLEOTIDE SEQUENCE</scope>
    <source>
        <strain evidence="2">DH6</strain>
    </source>
</reference>
<dbReference type="PANTHER" id="PTHR43685:SF2">
    <property type="entry name" value="GLYCOSYLTRANSFERASE 2-LIKE DOMAIN-CONTAINING PROTEIN"/>
    <property type="match status" value="1"/>
</dbReference>
<dbReference type="Gene3D" id="3.90.550.10">
    <property type="entry name" value="Spore Coat Polysaccharide Biosynthesis Protein SpsA, Chain A"/>
    <property type="match status" value="1"/>
</dbReference>
<dbReference type="SUPFAM" id="SSF53448">
    <property type="entry name" value="Nucleotide-diphospho-sugar transferases"/>
    <property type="match status" value="1"/>
</dbReference>
<dbReference type="Pfam" id="PF00535">
    <property type="entry name" value="Glycos_transf_2"/>
    <property type="match status" value="1"/>
</dbReference>
<organism evidence="2 3">
    <name type="scientific">Panacibacter microcysteis</name>
    <dbReference type="NCBI Taxonomy" id="2793269"/>
    <lineage>
        <taxon>Bacteria</taxon>
        <taxon>Pseudomonadati</taxon>
        <taxon>Bacteroidota</taxon>
        <taxon>Chitinophagia</taxon>
        <taxon>Chitinophagales</taxon>
        <taxon>Chitinophagaceae</taxon>
        <taxon>Panacibacter</taxon>
    </lineage>
</organism>
<accession>A0A931EB15</accession>
<dbReference type="GO" id="GO:0044010">
    <property type="term" value="P:single-species biofilm formation"/>
    <property type="evidence" value="ECO:0007669"/>
    <property type="project" value="TreeGrafter"/>
</dbReference>
<name>A0A931EB15_9BACT</name>
<feature type="domain" description="Glycosyltransferase 2-like" evidence="1">
    <location>
        <begin position="6"/>
        <end position="109"/>
    </location>
</feature>
<proteinExistence type="predicted"/>
<dbReference type="EMBL" id="JADWYR010000002">
    <property type="protein sequence ID" value="MBG9377146.1"/>
    <property type="molecule type" value="Genomic_DNA"/>
</dbReference>
<dbReference type="CDD" id="cd00761">
    <property type="entry name" value="Glyco_tranf_GTA_type"/>
    <property type="match status" value="1"/>
</dbReference>
<dbReference type="InterPro" id="IPR050834">
    <property type="entry name" value="Glycosyltransf_2"/>
</dbReference>
<gene>
    <name evidence="2" type="ORF">I5907_12960</name>
</gene>
<dbReference type="PANTHER" id="PTHR43685">
    <property type="entry name" value="GLYCOSYLTRANSFERASE"/>
    <property type="match status" value="1"/>
</dbReference>
<evidence type="ECO:0000313" key="3">
    <source>
        <dbReference type="Proteomes" id="UP000628448"/>
    </source>
</evidence>
<evidence type="ECO:0000259" key="1">
    <source>
        <dbReference type="Pfam" id="PF00535"/>
    </source>
</evidence>
<sequence>MLPQVSVIMPAYNQATWLPEALDALLAQTFEDWECLIISDGSPDNVASVANLYTQKDKRITFFDTTNAGVSAARNFGISKARAAYILPLDADDKISAGYIAACFTKLGSAAGIKVVYGAAEKFGAVNGPWILPEYSFDELLLSNCIHPCGMFKKADWESIGGYDEQMLDGIEDWEFWINLLKDGGKAVRANDAVFYWRRKEESRTTKITTEKSVRLQRYIYNKHATLYERFFTDPIALYNGYRSVHKNWKWAQQNPFRFFVSRFRKKITST</sequence>
<dbReference type="AlphaFoldDB" id="A0A931EB15"/>
<dbReference type="RefSeq" id="WP_196991245.1">
    <property type="nucleotide sequence ID" value="NZ_JADWYR010000002.1"/>
</dbReference>
<protein>
    <submittedName>
        <fullName evidence="2">Glycosyltransferase family 2 protein</fullName>
    </submittedName>
</protein>
<keyword evidence="3" id="KW-1185">Reference proteome</keyword>
<comment type="caution">
    <text evidence="2">The sequence shown here is derived from an EMBL/GenBank/DDBJ whole genome shotgun (WGS) entry which is preliminary data.</text>
</comment>
<dbReference type="Proteomes" id="UP000628448">
    <property type="component" value="Unassembled WGS sequence"/>
</dbReference>